<feature type="transmembrane region" description="Helical" evidence="3">
    <location>
        <begin position="258"/>
        <end position="281"/>
    </location>
</feature>
<dbReference type="OrthoDB" id="9940220at2759"/>
<name>A0A2D0SQP8_ICTPU</name>
<evidence type="ECO:0000256" key="1">
    <source>
        <dbReference type="ARBA" id="ARBA00023319"/>
    </source>
</evidence>
<evidence type="ECO:0000259" key="5">
    <source>
        <dbReference type="PROSITE" id="PS50835"/>
    </source>
</evidence>
<feature type="signal peptide" evidence="4">
    <location>
        <begin position="1"/>
        <end position="25"/>
    </location>
</feature>
<dbReference type="PROSITE" id="PS50835">
    <property type="entry name" value="IG_LIKE"/>
    <property type="match status" value="2"/>
</dbReference>
<dbReference type="Gene3D" id="2.60.40.10">
    <property type="entry name" value="Immunoglobulins"/>
    <property type="match status" value="2"/>
</dbReference>
<sequence length="370" mass="41257">MASLRSCSFICSVWVLLSFFSAMKTEKCIELNQTETIHQGMPTTINCLYSTNRSDHLTASLKRNRLLCEYVYLNKSWTKRFCNDNIRFVWIPETEEISFQLLNLQINSSGIYTCTVVNYFPPPTSCLGEKRISIHVNAPPSVSVSCVKGPDGAPTVLCASEGFYPADLKQAWFSDGEYISYLNASLRPLYKENINSSDISWNYSKNTDGSYRVTSYLHLSSNITVYYCWVNHSTLSQPIIVNISSTECTEREEKLTGVFLSVTGISCGVMAIIGLIFAGCYRCLRTRRYSRSPVEASPLPEPASHSTLGTMGNHQPVPEVYSTLGDDCPVPQVYSTLGNDWPVPQVYSTLGNHKPVPCRNNSIDATSISL</sequence>
<dbReference type="Proteomes" id="UP000221080">
    <property type="component" value="Chromosome 16"/>
</dbReference>
<dbReference type="SMART" id="SM00407">
    <property type="entry name" value="IGc1"/>
    <property type="match status" value="1"/>
</dbReference>
<evidence type="ECO:0000313" key="7">
    <source>
        <dbReference type="RefSeq" id="XP_017344610.1"/>
    </source>
</evidence>
<gene>
    <name evidence="7" type="primary">LOC108276953</name>
</gene>
<reference evidence="7" key="2">
    <citation type="submission" date="2025-08" db="UniProtKB">
        <authorList>
            <consortium name="RefSeq"/>
        </authorList>
    </citation>
    <scope>IDENTIFICATION</scope>
    <source>
        <tissue evidence="7">Blood</tissue>
    </source>
</reference>
<dbReference type="Pfam" id="PF07654">
    <property type="entry name" value="C1-set"/>
    <property type="match status" value="1"/>
</dbReference>
<keyword evidence="1" id="KW-0393">Immunoglobulin domain</keyword>
<keyword evidence="3" id="KW-1133">Transmembrane helix</keyword>
<dbReference type="InterPro" id="IPR013783">
    <property type="entry name" value="Ig-like_fold"/>
</dbReference>
<keyword evidence="3" id="KW-0812">Transmembrane</keyword>
<evidence type="ECO:0000256" key="4">
    <source>
        <dbReference type="SAM" id="SignalP"/>
    </source>
</evidence>
<feature type="domain" description="Ig-like" evidence="5">
    <location>
        <begin position="42"/>
        <end position="133"/>
    </location>
</feature>
<feature type="region of interest" description="Disordered" evidence="2">
    <location>
        <begin position="293"/>
        <end position="312"/>
    </location>
</feature>
<organism evidence="6 7">
    <name type="scientific">Ictalurus punctatus</name>
    <name type="common">Channel catfish</name>
    <name type="synonym">Silurus punctatus</name>
    <dbReference type="NCBI Taxonomy" id="7998"/>
    <lineage>
        <taxon>Eukaryota</taxon>
        <taxon>Metazoa</taxon>
        <taxon>Chordata</taxon>
        <taxon>Craniata</taxon>
        <taxon>Vertebrata</taxon>
        <taxon>Euteleostomi</taxon>
        <taxon>Actinopterygii</taxon>
        <taxon>Neopterygii</taxon>
        <taxon>Teleostei</taxon>
        <taxon>Ostariophysi</taxon>
        <taxon>Siluriformes</taxon>
        <taxon>Ictaluridae</taxon>
        <taxon>Ictalurus</taxon>
    </lineage>
</organism>
<dbReference type="InterPro" id="IPR007110">
    <property type="entry name" value="Ig-like_dom"/>
</dbReference>
<protein>
    <submittedName>
        <fullName evidence="7">H-2 class II histocompatibility antigen, A-D beta chain</fullName>
    </submittedName>
</protein>
<dbReference type="InterPro" id="IPR003597">
    <property type="entry name" value="Ig_C1-set"/>
</dbReference>
<reference evidence="6" key="1">
    <citation type="journal article" date="2016" name="Nat. Commun.">
        <title>The channel catfish genome sequence provides insights into the evolution of scale formation in teleosts.</title>
        <authorList>
            <person name="Liu Z."/>
            <person name="Liu S."/>
            <person name="Yao J."/>
            <person name="Bao L."/>
            <person name="Zhang J."/>
            <person name="Li Y."/>
            <person name="Jiang C."/>
            <person name="Sun L."/>
            <person name="Wang R."/>
            <person name="Zhang Y."/>
            <person name="Zhou T."/>
            <person name="Zeng Q."/>
            <person name="Fu Q."/>
            <person name="Gao S."/>
            <person name="Li N."/>
            <person name="Koren S."/>
            <person name="Jiang Y."/>
            <person name="Zimin A."/>
            <person name="Xu P."/>
            <person name="Phillippy A.M."/>
            <person name="Geng X."/>
            <person name="Song L."/>
            <person name="Sun F."/>
            <person name="Li C."/>
            <person name="Wang X."/>
            <person name="Chen A."/>
            <person name="Jin Y."/>
            <person name="Yuan Z."/>
            <person name="Yang Y."/>
            <person name="Tan S."/>
            <person name="Peatman E."/>
            <person name="Lu J."/>
            <person name="Qin Z."/>
            <person name="Dunham R."/>
            <person name="Li Z."/>
            <person name="Sonstegard T."/>
            <person name="Feng J."/>
            <person name="Danzmann R.G."/>
            <person name="Schroeder S."/>
            <person name="Scheffler B."/>
            <person name="Duke M.V."/>
            <person name="Ballard L."/>
            <person name="Kucuktas H."/>
            <person name="Kaltenboeck L."/>
            <person name="Liu H."/>
            <person name="Armbruster J."/>
            <person name="Xie Y."/>
            <person name="Kirby M.L."/>
            <person name="Tian Y."/>
            <person name="Flanagan M.E."/>
            <person name="Mu W."/>
            <person name="Waldbieser G.C."/>
        </authorList>
    </citation>
    <scope>NUCLEOTIDE SEQUENCE [LARGE SCALE GENOMIC DNA]</scope>
    <source>
        <strain evidence="6">SDA103</strain>
    </source>
</reference>
<dbReference type="KEGG" id="ipu:108276953"/>
<proteinExistence type="predicted"/>
<dbReference type="InterPro" id="IPR036179">
    <property type="entry name" value="Ig-like_dom_sf"/>
</dbReference>
<dbReference type="SUPFAM" id="SSF48726">
    <property type="entry name" value="Immunoglobulin"/>
    <property type="match status" value="2"/>
</dbReference>
<evidence type="ECO:0000256" key="3">
    <source>
        <dbReference type="SAM" id="Phobius"/>
    </source>
</evidence>
<dbReference type="AlphaFoldDB" id="A0A2D0SQP8"/>
<keyword evidence="3" id="KW-0472">Membrane</keyword>
<dbReference type="InterPro" id="IPR050380">
    <property type="entry name" value="Immune_Resp_Modulators"/>
</dbReference>
<accession>A0A2D0SQP8</accession>
<dbReference type="RefSeq" id="XP_017344610.1">
    <property type="nucleotide sequence ID" value="XM_017489121.3"/>
</dbReference>
<keyword evidence="6" id="KW-1185">Reference proteome</keyword>
<evidence type="ECO:0000256" key="2">
    <source>
        <dbReference type="SAM" id="MobiDB-lite"/>
    </source>
</evidence>
<feature type="domain" description="Ig-like" evidence="5">
    <location>
        <begin position="140"/>
        <end position="244"/>
    </location>
</feature>
<evidence type="ECO:0000313" key="6">
    <source>
        <dbReference type="Proteomes" id="UP000221080"/>
    </source>
</evidence>
<dbReference type="PANTHER" id="PTHR23411">
    <property type="entry name" value="TAPASIN"/>
    <property type="match status" value="1"/>
</dbReference>
<feature type="chain" id="PRO_5013175176" evidence="4">
    <location>
        <begin position="26"/>
        <end position="370"/>
    </location>
</feature>
<dbReference type="GeneID" id="108276953"/>
<keyword evidence="4" id="KW-0732">Signal</keyword>